<dbReference type="Gene3D" id="1.20.5.4130">
    <property type="match status" value="1"/>
</dbReference>
<evidence type="ECO:0000256" key="2">
    <source>
        <dbReference type="ARBA" id="ARBA00022614"/>
    </source>
</evidence>
<evidence type="ECO:0000259" key="8">
    <source>
        <dbReference type="Pfam" id="PF23559"/>
    </source>
</evidence>
<dbReference type="InterPro" id="IPR036388">
    <property type="entry name" value="WH-like_DNA-bd_sf"/>
</dbReference>
<sequence>MADLAAGAVGTLLGAIREETKLLGGVRGDLQFIKDEMESMKSFLHHLNKKKRRGREHEEPVRAWMNQVRELVNDCRDCIDLYRTRDGLWRRHGWWLPGFVLEMVAQHRAANRLQELKDRARDVGERRARYGVETTEYGHLYLDEAAAAATADEEPRGRRRALLEALPLEDYLREKLVDWTEKINGGGGDKIGVPSIAIVAPPEDTDAVAGALDIAASLASRFEAMACVDIPAMHPSHRLLEQPLDILLYMLLKIVEFEYGGFSAEVSKEEQDIRQYYFRKKQYLVDELTKTIIDMNVRTRIEKIKGRIKDIDKQVGLDMEGQSPSTQSLRLLLVALRLSPLYDWWGRIILNQGEVRDKARSVSGISDEEEIIKKTAQELGDLFGGYALCLHHAQYERILREVFPSASSSNSAGLLPQTGAGGEEDDNKIPLDMGKLGAQLTEKMDEIAKKIEEQLEIKWAVDRIEELVRTKRTLLILHNDQNYARRWEETRNALSLVRCAAGSAMMVITTKSTQKATQDFCYPPHKPIVYSLADLYQYHDIVLKLIRQRQQHENDEGGNYNPQIFRDILEKCQPHEFCMKMFAHALYANPNRRYQELRMLHGAPVSQTTLGRNAEKMFMFSYKDLPKEYKSCLLYLAIFPQGQSIRRSTLVGRWITEGLIDNEDWPSAVCQAELCFDGLIDRWFVSPVEIGAAGKVKSCMVASQVHKFISKLAKEEHIMETRL</sequence>
<dbReference type="Pfam" id="PF18052">
    <property type="entry name" value="Rx_N"/>
    <property type="match status" value="1"/>
</dbReference>
<dbReference type="InterPro" id="IPR041118">
    <property type="entry name" value="Rx_N"/>
</dbReference>
<feature type="domain" description="Disease resistance protein winged helix" evidence="8">
    <location>
        <begin position="638"/>
        <end position="709"/>
    </location>
</feature>
<feature type="domain" description="Disease resistance N-terminal" evidence="7">
    <location>
        <begin position="9"/>
        <end position="90"/>
    </location>
</feature>
<dbReference type="InterPro" id="IPR038005">
    <property type="entry name" value="RX-like_CC"/>
</dbReference>
<evidence type="ECO:0000256" key="1">
    <source>
        <dbReference type="ARBA" id="ARBA00008894"/>
    </source>
</evidence>
<keyword evidence="10" id="KW-1185">Reference proteome</keyword>
<evidence type="ECO:0000259" key="7">
    <source>
        <dbReference type="Pfam" id="PF18052"/>
    </source>
</evidence>
<feature type="region of interest" description="Disordered" evidence="6">
    <location>
        <begin position="407"/>
        <end position="428"/>
    </location>
</feature>
<evidence type="ECO:0000313" key="10">
    <source>
        <dbReference type="Proteomes" id="UP000823388"/>
    </source>
</evidence>
<evidence type="ECO:0000256" key="4">
    <source>
        <dbReference type="ARBA" id="ARBA00022741"/>
    </source>
</evidence>
<keyword evidence="5" id="KW-0611">Plant defense</keyword>
<dbReference type="EMBL" id="CM029039">
    <property type="protein sequence ID" value="KAG2642534.1"/>
    <property type="molecule type" value="Genomic_DNA"/>
</dbReference>
<dbReference type="PANTHER" id="PTHR23155">
    <property type="entry name" value="DISEASE RESISTANCE PROTEIN RP"/>
    <property type="match status" value="1"/>
</dbReference>
<dbReference type="InterPro" id="IPR044974">
    <property type="entry name" value="Disease_R_plants"/>
</dbReference>
<gene>
    <name evidence="9" type="ORF">PVAP13_2KG274956</name>
</gene>
<dbReference type="InterPro" id="IPR027417">
    <property type="entry name" value="P-loop_NTPase"/>
</dbReference>
<name>A0A8T0WAX0_PANVG</name>
<dbReference type="GO" id="GO:0000166">
    <property type="term" value="F:nucleotide binding"/>
    <property type="evidence" value="ECO:0007669"/>
    <property type="project" value="UniProtKB-KW"/>
</dbReference>
<dbReference type="InterPro" id="IPR058922">
    <property type="entry name" value="WHD_DRP"/>
</dbReference>
<dbReference type="AlphaFoldDB" id="A0A8T0WAX0"/>
<keyword evidence="4" id="KW-0547">Nucleotide-binding</keyword>
<dbReference type="GO" id="GO:0098542">
    <property type="term" value="P:defense response to other organism"/>
    <property type="evidence" value="ECO:0007669"/>
    <property type="project" value="TreeGrafter"/>
</dbReference>
<reference evidence="9" key="1">
    <citation type="submission" date="2020-05" db="EMBL/GenBank/DDBJ databases">
        <title>WGS assembly of Panicum virgatum.</title>
        <authorList>
            <person name="Lovell J.T."/>
            <person name="Jenkins J."/>
            <person name="Shu S."/>
            <person name="Juenger T.E."/>
            <person name="Schmutz J."/>
        </authorList>
    </citation>
    <scope>NUCLEOTIDE SEQUENCE</scope>
    <source>
        <strain evidence="9">AP13</strain>
    </source>
</reference>
<protein>
    <recommendedName>
        <fullName evidence="11">Rx N-terminal domain-containing protein</fullName>
    </recommendedName>
</protein>
<evidence type="ECO:0000313" key="9">
    <source>
        <dbReference type="EMBL" id="KAG2642534.1"/>
    </source>
</evidence>
<dbReference type="Gene3D" id="1.10.10.10">
    <property type="entry name" value="Winged helix-like DNA-binding domain superfamily/Winged helix DNA-binding domain"/>
    <property type="match status" value="1"/>
</dbReference>
<comment type="similarity">
    <text evidence="1">Belongs to the disease resistance NB-LRR family.</text>
</comment>
<evidence type="ECO:0000256" key="3">
    <source>
        <dbReference type="ARBA" id="ARBA00022737"/>
    </source>
</evidence>
<dbReference type="Proteomes" id="UP000823388">
    <property type="component" value="Chromosome 2K"/>
</dbReference>
<keyword evidence="3" id="KW-0677">Repeat</keyword>
<dbReference type="CDD" id="cd14798">
    <property type="entry name" value="RX-CC_like"/>
    <property type="match status" value="1"/>
</dbReference>
<evidence type="ECO:0000256" key="5">
    <source>
        <dbReference type="ARBA" id="ARBA00022821"/>
    </source>
</evidence>
<keyword evidence="2" id="KW-0433">Leucine-rich repeat</keyword>
<accession>A0A8T0WAX0</accession>
<proteinExistence type="inferred from homology"/>
<organism evidence="9 10">
    <name type="scientific">Panicum virgatum</name>
    <name type="common">Blackwell switchgrass</name>
    <dbReference type="NCBI Taxonomy" id="38727"/>
    <lineage>
        <taxon>Eukaryota</taxon>
        <taxon>Viridiplantae</taxon>
        <taxon>Streptophyta</taxon>
        <taxon>Embryophyta</taxon>
        <taxon>Tracheophyta</taxon>
        <taxon>Spermatophyta</taxon>
        <taxon>Magnoliopsida</taxon>
        <taxon>Liliopsida</taxon>
        <taxon>Poales</taxon>
        <taxon>Poaceae</taxon>
        <taxon>PACMAD clade</taxon>
        <taxon>Panicoideae</taxon>
        <taxon>Panicodae</taxon>
        <taxon>Paniceae</taxon>
        <taxon>Panicinae</taxon>
        <taxon>Panicum</taxon>
        <taxon>Panicum sect. Hiantes</taxon>
    </lineage>
</organism>
<comment type="caution">
    <text evidence="9">The sequence shown here is derived from an EMBL/GenBank/DDBJ whole genome shotgun (WGS) entry which is preliminary data.</text>
</comment>
<evidence type="ECO:0000256" key="6">
    <source>
        <dbReference type="SAM" id="MobiDB-lite"/>
    </source>
</evidence>
<dbReference type="SUPFAM" id="SSF52540">
    <property type="entry name" value="P-loop containing nucleoside triphosphate hydrolases"/>
    <property type="match status" value="1"/>
</dbReference>
<dbReference type="Pfam" id="PF23559">
    <property type="entry name" value="WHD_DRP"/>
    <property type="match status" value="1"/>
</dbReference>
<evidence type="ECO:0008006" key="11">
    <source>
        <dbReference type="Google" id="ProtNLM"/>
    </source>
</evidence>
<dbReference type="PANTHER" id="PTHR23155:SF1062">
    <property type="entry name" value="OS11G0579400 PROTEIN"/>
    <property type="match status" value="1"/>
</dbReference>